<comment type="cofactor">
    <cofactor evidence="11">
        <name>pyridoxal 5'-phosphate</name>
        <dbReference type="ChEBI" id="CHEBI:597326"/>
    </cofactor>
    <text evidence="11">Binds 1 pyridoxal phosphate per subunit.</text>
</comment>
<keyword evidence="15" id="KW-1185">Reference proteome</keyword>
<comment type="subcellular location">
    <subcellularLocation>
        <location evidence="11">Cytoplasm</location>
    </subcellularLocation>
</comment>
<evidence type="ECO:0000313" key="14">
    <source>
        <dbReference type="EMBL" id="EET81763.1"/>
    </source>
</evidence>
<dbReference type="NCBIfam" id="TIGR01364">
    <property type="entry name" value="serC_1"/>
    <property type="match status" value="1"/>
</dbReference>
<evidence type="ECO:0000256" key="11">
    <source>
        <dbReference type="HAMAP-Rule" id="MF_00160"/>
    </source>
</evidence>
<dbReference type="EMBL" id="ACVR01000062">
    <property type="protein sequence ID" value="EET81763.1"/>
    <property type="molecule type" value="Genomic_DNA"/>
</dbReference>
<dbReference type="NCBIfam" id="NF003764">
    <property type="entry name" value="PRK05355.1"/>
    <property type="match status" value="1"/>
</dbReference>
<dbReference type="GO" id="GO:0004648">
    <property type="term" value="F:O-phospho-L-serine:2-oxoglutarate aminotransferase activity"/>
    <property type="evidence" value="ECO:0007669"/>
    <property type="project" value="UniProtKB-EC"/>
</dbReference>
<dbReference type="PROSITE" id="PS00595">
    <property type="entry name" value="AA_TRANSFER_CLASS_5"/>
    <property type="match status" value="1"/>
</dbReference>
<feature type="binding site" evidence="11">
    <location>
        <position position="58"/>
    </location>
    <ligand>
        <name>L-glutamate</name>
        <dbReference type="ChEBI" id="CHEBI:29985"/>
    </ligand>
</feature>
<organism evidence="14 15">
    <name type="scientific">Acinetobacter radioresistens SK82</name>
    <dbReference type="NCBI Taxonomy" id="596318"/>
    <lineage>
        <taxon>Bacteria</taxon>
        <taxon>Pseudomonadati</taxon>
        <taxon>Pseudomonadota</taxon>
        <taxon>Gammaproteobacteria</taxon>
        <taxon>Moraxellales</taxon>
        <taxon>Moraxellaceae</taxon>
        <taxon>Acinetobacter</taxon>
    </lineage>
</organism>
<accession>A0ABM9YLH7</accession>
<evidence type="ECO:0000256" key="12">
    <source>
        <dbReference type="RuleBase" id="RU004505"/>
    </source>
</evidence>
<dbReference type="Gene3D" id="3.40.640.10">
    <property type="entry name" value="Type I PLP-dependent aspartate aminotransferase-like (Major domain)"/>
    <property type="match status" value="1"/>
</dbReference>
<proteinExistence type="inferred from homology"/>
<dbReference type="Proteomes" id="UP000018419">
    <property type="component" value="Unassembled WGS sequence"/>
</dbReference>
<dbReference type="SUPFAM" id="SSF53383">
    <property type="entry name" value="PLP-dependent transferases"/>
    <property type="match status" value="1"/>
</dbReference>
<keyword evidence="3 11" id="KW-0032">Aminotransferase</keyword>
<evidence type="ECO:0000259" key="13">
    <source>
        <dbReference type="Pfam" id="PF00266"/>
    </source>
</evidence>
<feature type="binding site" evidence="11">
    <location>
        <begin position="92"/>
        <end position="93"/>
    </location>
    <ligand>
        <name>pyridoxal 5'-phosphate</name>
        <dbReference type="ChEBI" id="CHEBI:597326"/>
    </ligand>
</feature>
<comment type="caution">
    <text evidence="11">Lacks conserved residue(s) required for the propagation of feature annotation.</text>
</comment>
<feature type="modified residue" description="N6-(pyridoxal phosphate)lysine" evidence="11">
    <location>
        <position position="212"/>
    </location>
</feature>
<dbReference type="InterPro" id="IPR015421">
    <property type="entry name" value="PyrdxlP-dep_Trfase_major"/>
</dbReference>
<feature type="binding site" evidence="11">
    <location>
        <position position="118"/>
    </location>
    <ligand>
        <name>pyridoxal 5'-phosphate</name>
        <dbReference type="ChEBI" id="CHEBI:597326"/>
    </ligand>
</feature>
<dbReference type="InterPro" id="IPR015422">
    <property type="entry name" value="PyrdxlP-dep_Trfase_small"/>
</dbReference>
<dbReference type="HAMAP" id="MF_00160">
    <property type="entry name" value="SerC_aminotrans_5"/>
    <property type="match status" value="1"/>
</dbReference>
<dbReference type="PANTHER" id="PTHR43247">
    <property type="entry name" value="PHOSPHOSERINE AMINOTRANSFERASE"/>
    <property type="match status" value="1"/>
</dbReference>
<evidence type="ECO:0000256" key="10">
    <source>
        <dbReference type="ARBA" id="ARBA00049007"/>
    </source>
</evidence>
<keyword evidence="7 11" id="KW-0664">Pyridoxine biosynthesis</keyword>
<evidence type="ECO:0000313" key="15">
    <source>
        <dbReference type="Proteomes" id="UP000018419"/>
    </source>
</evidence>
<dbReference type="PIRSF" id="PIRSF000525">
    <property type="entry name" value="SerC"/>
    <property type="match status" value="1"/>
</dbReference>
<comment type="subunit">
    <text evidence="11">Homodimer.</text>
</comment>
<sequence>MIKCLDFIFFNFLKGKIMRAYNFCAGPAALPTAVLEKAQQELLNWQGKGVSIMEMSHRSKDYVAVAEKAEADLRKLMNIPQNYKVLFLQGGASLQFSAIPLNLLGKNNKADYISTGIWSEKAYKEAQRYGDINVIQAGTTVNGKLAISEQAHWNLSKDAAYVHYADNETIGGLQFASVPEVDAPLVSDFSSSILSAPLDVSKFGLIYAGAQKNIGPAGLTLVIIRDDLLDQAKPEIPSLLKYSAQAKDGSMVNTPSTYAWYLSGLVFEWLLEQGGVEAIHKINLEKAKLLYGYIDVSDFYANPIAEANRSLMNVPFTLANPELEKLFLKEAEENHLLNLAGHRSVGGMRASIYNAVPLEGVQALVDFMDDFAKRNA</sequence>
<evidence type="ECO:0000256" key="4">
    <source>
        <dbReference type="ARBA" id="ARBA00022605"/>
    </source>
</evidence>
<feature type="binding site" evidence="11">
    <location>
        <position position="188"/>
    </location>
    <ligand>
        <name>pyridoxal 5'-phosphate</name>
        <dbReference type="ChEBI" id="CHEBI:597326"/>
    </ligand>
</feature>
<dbReference type="Gene3D" id="3.90.1150.10">
    <property type="entry name" value="Aspartate Aminotransferase, domain 1"/>
    <property type="match status" value="1"/>
</dbReference>
<evidence type="ECO:0000256" key="9">
    <source>
        <dbReference type="ARBA" id="ARBA00047630"/>
    </source>
</evidence>
<reference evidence="14 15" key="1">
    <citation type="submission" date="2009-07" db="EMBL/GenBank/DDBJ databases">
        <authorList>
            <person name="Madupu R."/>
            <person name="Durkin A.S."/>
            <person name="Torralba M."/>
            <person name="Methe B."/>
            <person name="Sutton G.G."/>
            <person name="Strausberg R.L."/>
            <person name="Nelson K.E."/>
        </authorList>
    </citation>
    <scope>NUCLEOTIDE SEQUENCE [LARGE SCALE GENOMIC DNA]</scope>
    <source>
        <strain evidence="14 15">SK82</strain>
    </source>
</reference>
<keyword evidence="4 11" id="KW-0028">Amino-acid biosynthesis</keyword>
<keyword evidence="11" id="KW-0963">Cytoplasm</keyword>
<name>A0ABM9YLH7_ACIRA</name>
<feature type="binding site" evidence="11">
    <location>
        <position position="211"/>
    </location>
    <ligand>
        <name>pyridoxal 5'-phosphate</name>
        <dbReference type="ChEBI" id="CHEBI:597326"/>
    </ligand>
</feature>
<feature type="binding site" evidence="11">
    <location>
        <begin position="253"/>
        <end position="254"/>
    </location>
    <ligand>
        <name>pyridoxal 5'-phosphate</name>
        <dbReference type="ChEBI" id="CHEBI:597326"/>
    </ligand>
</feature>
<evidence type="ECO:0000256" key="2">
    <source>
        <dbReference type="ARBA" id="ARBA00006904"/>
    </source>
</evidence>
<comment type="similarity">
    <text evidence="2 11">Belongs to the class-V pyridoxal-phosphate-dependent aminotransferase family. SerC subfamily.</text>
</comment>
<evidence type="ECO:0000256" key="6">
    <source>
        <dbReference type="ARBA" id="ARBA00022898"/>
    </source>
</evidence>
<comment type="pathway">
    <text evidence="11">Cofactor biosynthesis; pyridoxine 5'-phosphate biosynthesis; pyridoxine 5'-phosphate from D-erythrose 4-phosphate: step 3/5.</text>
</comment>
<comment type="catalytic activity">
    <reaction evidence="10 11 12">
        <text>O-phospho-L-serine + 2-oxoglutarate = 3-phosphooxypyruvate + L-glutamate</text>
        <dbReference type="Rhea" id="RHEA:14329"/>
        <dbReference type="ChEBI" id="CHEBI:16810"/>
        <dbReference type="ChEBI" id="CHEBI:18110"/>
        <dbReference type="ChEBI" id="CHEBI:29985"/>
        <dbReference type="ChEBI" id="CHEBI:57524"/>
        <dbReference type="EC" id="2.6.1.52"/>
    </reaction>
</comment>
<evidence type="ECO:0000256" key="7">
    <source>
        <dbReference type="ARBA" id="ARBA00023096"/>
    </source>
</evidence>
<evidence type="ECO:0000256" key="5">
    <source>
        <dbReference type="ARBA" id="ARBA00022679"/>
    </source>
</evidence>
<dbReference type="InterPro" id="IPR015424">
    <property type="entry name" value="PyrdxlP-dep_Trfase"/>
</dbReference>
<gene>
    <name evidence="11 14" type="primary">serC</name>
    <name evidence="14" type="ORF">ACIRA0001_0627</name>
</gene>
<dbReference type="InterPro" id="IPR000192">
    <property type="entry name" value="Aminotrans_V_dom"/>
</dbReference>
<comment type="pathway">
    <text evidence="1 11 12">Amino-acid biosynthesis; L-serine biosynthesis; L-serine from 3-phospho-D-glycerate: step 2/3.</text>
</comment>
<keyword evidence="6 11" id="KW-0663">Pyridoxal phosphate</keyword>
<comment type="caution">
    <text evidence="14">The sequence shown here is derived from an EMBL/GenBank/DDBJ whole genome shotgun (WGS) entry which is preliminary data.</text>
</comment>
<protein>
    <recommendedName>
        <fullName evidence="11">Phosphoserine aminotransferase</fullName>
        <ecNumber evidence="11">2.6.1.52</ecNumber>
    </recommendedName>
    <alternativeName>
        <fullName evidence="11">Phosphohydroxythreonine aminotransferase</fullName>
        <shortName evidence="11">PSAT</shortName>
    </alternativeName>
</protein>
<evidence type="ECO:0000256" key="1">
    <source>
        <dbReference type="ARBA" id="ARBA00005099"/>
    </source>
</evidence>
<dbReference type="PANTHER" id="PTHR43247:SF1">
    <property type="entry name" value="PHOSPHOSERINE AMINOTRANSFERASE"/>
    <property type="match status" value="1"/>
</dbReference>
<dbReference type="Pfam" id="PF00266">
    <property type="entry name" value="Aminotran_5"/>
    <property type="match status" value="1"/>
</dbReference>
<dbReference type="EC" id="2.6.1.52" evidence="11"/>
<comment type="catalytic activity">
    <reaction evidence="9 11">
        <text>4-(phosphooxy)-L-threonine + 2-oxoglutarate = (R)-3-hydroxy-2-oxo-4-phosphooxybutanoate + L-glutamate</text>
        <dbReference type="Rhea" id="RHEA:16573"/>
        <dbReference type="ChEBI" id="CHEBI:16810"/>
        <dbReference type="ChEBI" id="CHEBI:29985"/>
        <dbReference type="ChEBI" id="CHEBI:58452"/>
        <dbReference type="ChEBI" id="CHEBI:58538"/>
        <dbReference type="EC" id="2.6.1.52"/>
    </reaction>
</comment>
<keyword evidence="8 11" id="KW-0718">Serine biosynthesis</keyword>
<evidence type="ECO:0000256" key="8">
    <source>
        <dbReference type="ARBA" id="ARBA00023299"/>
    </source>
</evidence>
<feature type="binding site" evidence="11">
    <location>
        <position position="169"/>
    </location>
    <ligand>
        <name>pyridoxal 5'-phosphate</name>
        <dbReference type="ChEBI" id="CHEBI:597326"/>
    </ligand>
</feature>
<dbReference type="InterPro" id="IPR022278">
    <property type="entry name" value="Pser_aminoTfrase"/>
</dbReference>
<dbReference type="CDD" id="cd00611">
    <property type="entry name" value="PSAT_like"/>
    <property type="match status" value="1"/>
</dbReference>
<evidence type="ECO:0000256" key="3">
    <source>
        <dbReference type="ARBA" id="ARBA00022576"/>
    </source>
</evidence>
<comment type="function">
    <text evidence="11">Catalyzes the reversible conversion of 3-phosphohydroxypyruvate to phosphoserine and of 3-hydroxy-2-oxo-4-phosphonooxybutanoate to phosphohydroxythreonine.</text>
</comment>
<feature type="domain" description="Aminotransferase class V" evidence="13">
    <location>
        <begin position="21"/>
        <end position="364"/>
    </location>
</feature>
<keyword evidence="5 11" id="KW-0808">Transferase</keyword>
<dbReference type="InterPro" id="IPR020578">
    <property type="entry name" value="Aminotrans_V_PyrdxlP_BS"/>
</dbReference>